<dbReference type="AlphaFoldDB" id="K6WP55"/>
<dbReference type="SMART" id="SM00304">
    <property type="entry name" value="HAMP"/>
    <property type="match status" value="1"/>
</dbReference>
<dbReference type="PANTHER" id="PTHR45436">
    <property type="entry name" value="SENSOR HISTIDINE KINASE YKOH"/>
    <property type="match status" value="1"/>
</dbReference>
<dbReference type="Pfam" id="PF00512">
    <property type="entry name" value="HisKA"/>
    <property type="match status" value="1"/>
</dbReference>
<dbReference type="GO" id="GO:0000155">
    <property type="term" value="F:phosphorelay sensor kinase activity"/>
    <property type="evidence" value="ECO:0007669"/>
    <property type="project" value="InterPro"/>
</dbReference>
<dbReference type="PRINTS" id="PR00344">
    <property type="entry name" value="BCTRLSENSOR"/>
</dbReference>
<comment type="caution">
    <text evidence="16">The sequence shown here is derived from an EMBL/GenBank/DDBJ whole genome shotgun (WGS) entry which is preliminary data.</text>
</comment>
<feature type="compositionally biased region" description="Low complexity" evidence="12">
    <location>
        <begin position="18"/>
        <end position="29"/>
    </location>
</feature>
<reference evidence="16 17" key="1">
    <citation type="submission" date="2012-08" db="EMBL/GenBank/DDBJ databases">
        <title>Whole genome shotgun sequence of Kineosphaera limosa NBRC 100340.</title>
        <authorList>
            <person name="Yoshida I."/>
            <person name="Isaki S."/>
            <person name="Hosoyama A."/>
            <person name="Tsuchikane K."/>
            <person name="Katsumata H."/>
            <person name="Ando Y."/>
            <person name="Ohji S."/>
            <person name="Hamada M."/>
            <person name="Tamura T."/>
            <person name="Yamazoe A."/>
            <person name="Yamazaki S."/>
            <person name="Fujita N."/>
        </authorList>
    </citation>
    <scope>NUCLEOTIDE SEQUENCE [LARGE SCALE GENOMIC DNA]</scope>
    <source>
        <strain evidence="16 17">NBRC 100340</strain>
    </source>
</reference>
<feature type="transmembrane region" description="Helical" evidence="13">
    <location>
        <begin position="213"/>
        <end position="236"/>
    </location>
</feature>
<evidence type="ECO:0000256" key="12">
    <source>
        <dbReference type="SAM" id="MobiDB-lite"/>
    </source>
</evidence>
<feature type="region of interest" description="Disordered" evidence="12">
    <location>
        <begin position="1"/>
        <end position="48"/>
    </location>
</feature>
<dbReference type="InterPro" id="IPR036097">
    <property type="entry name" value="HisK_dim/P_sf"/>
</dbReference>
<dbReference type="EMBL" id="BAHD01000024">
    <property type="protein sequence ID" value="GAB95606.1"/>
    <property type="molecule type" value="Genomic_DNA"/>
</dbReference>
<dbReference type="Pfam" id="PF02518">
    <property type="entry name" value="HATPase_c"/>
    <property type="match status" value="1"/>
</dbReference>
<keyword evidence="6" id="KW-0808">Transferase</keyword>
<dbReference type="InterPro" id="IPR003594">
    <property type="entry name" value="HATPase_dom"/>
</dbReference>
<evidence type="ECO:0000256" key="7">
    <source>
        <dbReference type="ARBA" id="ARBA00022692"/>
    </source>
</evidence>
<feature type="domain" description="Histidine kinase" evidence="14">
    <location>
        <begin position="305"/>
        <end position="525"/>
    </location>
</feature>
<evidence type="ECO:0000256" key="4">
    <source>
        <dbReference type="ARBA" id="ARBA00012438"/>
    </source>
</evidence>
<dbReference type="PROSITE" id="PS50885">
    <property type="entry name" value="HAMP"/>
    <property type="match status" value="1"/>
</dbReference>
<keyword evidence="9 13" id="KW-1133">Transmembrane helix</keyword>
<dbReference type="SUPFAM" id="SSF47384">
    <property type="entry name" value="Homodimeric domain of signal transducing histidine kinase"/>
    <property type="match status" value="1"/>
</dbReference>
<feature type="domain" description="HAMP" evidence="15">
    <location>
        <begin position="237"/>
        <end position="290"/>
    </location>
</feature>
<dbReference type="eggNOG" id="COG2205">
    <property type="taxonomic scope" value="Bacteria"/>
</dbReference>
<evidence type="ECO:0000256" key="1">
    <source>
        <dbReference type="ARBA" id="ARBA00000085"/>
    </source>
</evidence>
<evidence type="ECO:0000259" key="14">
    <source>
        <dbReference type="PROSITE" id="PS50109"/>
    </source>
</evidence>
<dbReference type="PANTHER" id="PTHR45436:SF5">
    <property type="entry name" value="SENSOR HISTIDINE KINASE TRCS"/>
    <property type="match status" value="1"/>
</dbReference>
<dbReference type="GO" id="GO:0005509">
    <property type="term" value="F:calcium ion binding"/>
    <property type="evidence" value="ECO:0007669"/>
    <property type="project" value="UniProtKB-ARBA"/>
</dbReference>
<dbReference type="RefSeq" id="WP_006592138.1">
    <property type="nucleotide sequence ID" value="NZ_BAHD01000024.1"/>
</dbReference>
<comment type="catalytic activity">
    <reaction evidence="1">
        <text>ATP + protein L-histidine = ADP + protein N-phospho-L-histidine.</text>
        <dbReference type="EC" id="2.7.13.3"/>
    </reaction>
</comment>
<keyword evidence="5" id="KW-0597">Phosphoprotein</keyword>
<evidence type="ECO:0000313" key="17">
    <source>
        <dbReference type="Proteomes" id="UP000008366"/>
    </source>
</evidence>
<dbReference type="PROSITE" id="PS50109">
    <property type="entry name" value="HIS_KIN"/>
    <property type="match status" value="1"/>
</dbReference>
<comment type="subcellular location">
    <subcellularLocation>
        <location evidence="3">Cell membrane</location>
    </subcellularLocation>
</comment>
<evidence type="ECO:0000313" key="16">
    <source>
        <dbReference type="EMBL" id="GAB95606.1"/>
    </source>
</evidence>
<keyword evidence="17" id="KW-1185">Reference proteome</keyword>
<dbReference type="Pfam" id="PF00672">
    <property type="entry name" value="HAMP"/>
    <property type="match status" value="1"/>
</dbReference>
<dbReference type="InterPro" id="IPR003661">
    <property type="entry name" value="HisK_dim/P_dom"/>
</dbReference>
<dbReference type="CDD" id="cd00082">
    <property type="entry name" value="HisKA"/>
    <property type="match status" value="1"/>
</dbReference>
<dbReference type="Gene3D" id="1.10.287.130">
    <property type="match status" value="1"/>
</dbReference>
<evidence type="ECO:0000256" key="2">
    <source>
        <dbReference type="ARBA" id="ARBA00001968"/>
    </source>
</evidence>
<keyword evidence="11 13" id="KW-0472">Membrane</keyword>
<dbReference type="Gene3D" id="6.10.340.10">
    <property type="match status" value="1"/>
</dbReference>
<dbReference type="SMART" id="SM00387">
    <property type="entry name" value="HATPase_c"/>
    <property type="match status" value="1"/>
</dbReference>
<evidence type="ECO:0000256" key="11">
    <source>
        <dbReference type="ARBA" id="ARBA00023136"/>
    </source>
</evidence>
<keyword evidence="10" id="KW-0902">Two-component regulatory system</keyword>
<evidence type="ECO:0000256" key="3">
    <source>
        <dbReference type="ARBA" id="ARBA00004236"/>
    </source>
</evidence>
<organism evidence="16 17">
    <name type="scientific">Kineosphaera limosa NBRC 100340</name>
    <dbReference type="NCBI Taxonomy" id="1184609"/>
    <lineage>
        <taxon>Bacteria</taxon>
        <taxon>Bacillati</taxon>
        <taxon>Actinomycetota</taxon>
        <taxon>Actinomycetes</taxon>
        <taxon>Micrococcales</taxon>
        <taxon>Dermatophilaceae</taxon>
        <taxon>Kineosphaera</taxon>
    </lineage>
</organism>
<dbReference type="InterPro" id="IPR004358">
    <property type="entry name" value="Sig_transdc_His_kin-like_C"/>
</dbReference>
<evidence type="ECO:0000256" key="13">
    <source>
        <dbReference type="SAM" id="Phobius"/>
    </source>
</evidence>
<dbReference type="SMART" id="SM00388">
    <property type="entry name" value="HisKA"/>
    <property type="match status" value="1"/>
</dbReference>
<dbReference type="CDD" id="cd06225">
    <property type="entry name" value="HAMP"/>
    <property type="match status" value="1"/>
</dbReference>
<dbReference type="FunFam" id="1.10.287.130:FF:000001">
    <property type="entry name" value="Two-component sensor histidine kinase"/>
    <property type="match status" value="1"/>
</dbReference>
<evidence type="ECO:0000256" key="6">
    <source>
        <dbReference type="ARBA" id="ARBA00022679"/>
    </source>
</evidence>
<dbReference type="Proteomes" id="UP000008366">
    <property type="component" value="Unassembled WGS sequence"/>
</dbReference>
<comment type="cofactor">
    <cofactor evidence="2">
        <name>a divalent metal cation</name>
        <dbReference type="ChEBI" id="CHEBI:60240"/>
    </cofactor>
</comment>
<dbReference type="InterPro" id="IPR036890">
    <property type="entry name" value="HATPase_C_sf"/>
</dbReference>
<name>K6WP55_9MICO</name>
<gene>
    <name evidence="16" type="ORF">KILIM_024_00160</name>
</gene>
<keyword evidence="8 16" id="KW-0418">Kinase</keyword>
<dbReference type="STRING" id="1184609.KILIM_024_00160"/>
<proteinExistence type="predicted"/>
<protein>
    <recommendedName>
        <fullName evidence="4">histidine kinase</fullName>
        <ecNumber evidence="4">2.7.13.3</ecNumber>
    </recommendedName>
</protein>
<sequence>MTQSGTPGVTADEQEPSAATGAGNADNADPSGESTDPPSAPKVRRRLGDRIATPLRKRTLTWRLVAVLLVLMITALTMSNLTTSALMRRYLMDRTAQELQVASGPVASRSLGSNSNSNTTPSTYAIVFYDPTSGLQYSVGPSDGRFQPKVPVIALTDSRATDSEVFQLPSSQSGGPMWLAKAGVVTERNTGMQVGTYVVATSLAGIDQTVSRMMLLSTVLGLCVTGASVLIGWLGFRRAFRPLRAIEDTASAIAAGDLTRRVPQRAANDEVASLARSLNAMLAQVESSFHMRAASEARMRQFVTDASHELRTPLATVRGYAELYRQGAAASPEATAGAMRRIEDEATRMSGLVEDLLTLARLDNRRPMQLASVDLTVLAGDAVQDARARQADRTIRLVGLDKTGLAPAVMRGDEARLRQVVTNLLANALTHTPSGSPVEVAVGSAGERVRIEVRDHGKGIPTQDAPRVFERFFRKDPARGRQQQGGHGLGLAIVAAIVEAHGGRVGVAPTPGGGATFVVDLPRSAPAAPAPSTPPAGIEL</sequence>
<dbReference type="GO" id="GO:0005886">
    <property type="term" value="C:plasma membrane"/>
    <property type="evidence" value="ECO:0007669"/>
    <property type="project" value="UniProtKB-SubCell"/>
</dbReference>
<dbReference type="SUPFAM" id="SSF55874">
    <property type="entry name" value="ATPase domain of HSP90 chaperone/DNA topoisomerase II/histidine kinase"/>
    <property type="match status" value="1"/>
</dbReference>
<dbReference type="SUPFAM" id="SSF158472">
    <property type="entry name" value="HAMP domain-like"/>
    <property type="match status" value="1"/>
</dbReference>
<evidence type="ECO:0000256" key="8">
    <source>
        <dbReference type="ARBA" id="ARBA00022777"/>
    </source>
</evidence>
<evidence type="ECO:0000259" key="15">
    <source>
        <dbReference type="PROSITE" id="PS50885"/>
    </source>
</evidence>
<feature type="transmembrane region" description="Helical" evidence="13">
    <location>
        <begin position="60"/>
        <end position="81"/>
    </location>
</feature>
<dbReference type="CDD" id="cd00075">
    <property type="entry name" value="HATPase"/>
    <property type="match status" value="1"/>
</dbReference>
<dbReference type="FunFam" id="3.30.565.10:FF:000006">
    <property type="entry name" value="Sensor histidine kinase WalK"/>
    <property type="match status" value="1"/>
</dbReference>
<evidence type="ECO:0000256" key="9">
    <source>
        <dbReference type="ARBA" id="ARBA00022989"/>
    </source>
</evidence>
<dbReference type="InterPro" id="IPR003660">
    <property type="entry name" value="HAMP_dom"/>
</dbReference>
<evidence type="ECO:0000256" key="10">
    <source>
        <dbReference type="ARBA" id="ARBA00023012"/>
    </source>
</evidence>
<dbReference type="InterPro" id="IPR050428">
    <property type="entry name" value="TCS_sensor_his_kinase"/>
</dbReference>
<keyword evidence="7 13" id="KW-0812">Transmembrane</keyword>
<evidence type="ECO:0000256" key="5">
    <source>
        <dbReference type="ARBA" id="ARBA00022553"/>
    </source>
</evidence>
<accession>K6WP55</accession>
<dbReference type="Gene3D" id="3.30.565.10">
    <property type="entry name" value="Histidine kinase-like ATPase, C-terminal domain"/>
    <property type="match status" value="1"/>
</dbReference>
<dbReference type="EC" id="2.7.13.3" evidence="4"/>
<dbReference type="InterPro" id="IPR005467">
    <property type="entry name" value="His_kinase_dom"/>
</dbReference>